<dbReference type="GO" id="GO:0014069">
    <property type="term" value="C:postsynaptic density"/>
    <property type="evidence" value="ECO:0007669"/>
    <property type="project" value="TreeGrafter"/>
</dbReference>
<dbReference type="GO" id="GO:0051016">
    <property type="term" value="P:barbed-end actin filament capping"/>
    <property type="evidence" value="ECO:0007669"/>
    <property type="project" value="TreeGrafter"/>
</dbReference>
<dbReference type="PANTHER" id="PTHR10672:SF6">
    <property type="entry name" value="BETA-ADDUCIN"/>
    <property type="match status" value="1"/>
</dbReference>
<keyword evidence="9" id="KW-0009">Actin-binding</keyword>
<dbReference type="Proteomes" id="UP000472264">
    <property type="component" value="Chromosome 9"/>
</dbReference>
<dbReference type="Gene3D" id="3.40.225.10">
    <property type="entry name" value="Class II aldolase/adducin N-terminal domain"/>
    <property type="match status" value="1"/>
</dbReference>
<evidence type="ECO:0000313" key="13">
    <source>
        <dbReference type="Ensembl" id="ENSENLP00000048797.1"/>
    </source>
</evidence>
<evidence type="ECO:0000256" key="9">
    <source>
        <dbReference type="ARBA" id="ARBA00023203"/>
    </source>
</evidence>
<feature type="compositionally biased region" description="Pro residues" evidence="11">
    <location>
        <begin position="575"/>
        <end position="584"/>
    </location>
</feature>
<evidence type="ECO:0000256" key="10">
    <source>
        <dbReference type="ARBA" id="ARBA00023212"/>
    </source>
</evidence>
<dbReference type="GO" id="GO:0005886">
    <property type="term" value="C:plasma membrane"/>
    <property type="evidence" value="ECO:0007669"/>
    <property type="project" value="UniProtKB-SubCell"/>
</dbReference>
<accession>A0A665WYS6</accession>
<dbReference type="GO" id="GO:0005856">
    <property type="term" value="C:cytoskeleton"/>
    <property type="evidence" value="ECO:0007669"/>
    <property type="project" value="UniProtKB-SubCell"/>
</dbReference>
<organism evidence="13 14">
    <name type="scientific">Echeneis naucrates</name>
    <name type="common">Live sharksucker</name>
    <dbReference type="NCBI Taxonomy" id="173247"/>
    <lineage>
        <taxon>Eukaryota</taxon>
        <taxon>Metazoa</taxon>
        <taxon>Chordata</taxon>
        <taxon>Craniata</taxon>
        <taxon>Vertebrata</taxon>
        <taxon>Euteleostomi</taxon>
        <taxon>Actinopterygii</taxon>
        <taxon>Neopterygii</taxon>
        <taxon>Teleostei</taxon>
        <taxon>Neoteleostei</taxon>
        <taxon>Acanthomorphata</taxon>
        <taxon>Carangaria</taxon>
        <taxon>Carangiformes</taxon>
        <taxon>Echeneidae</taxon>
        <taxon>Echeneis</taxon>
    </lineage>
</organism>
<keyword evidence="5" id="KW-0963">Cytoplasm</keyword>
<feature type="compositionally biased region" description="Polar residues" evidence="11">
    <location>
        <begin position="1"/>
        <end position="15"/>
    </location>
</feature>
<dbReference type="Ensembl" id="ENSENLT00000049994.1">
    <property type="protein sequence ID" value="ENSENLP00000048797.1"/>
    <property type="gene ID" value="ENSENLG00000020558.1"/>
</dbReference>
<evidence type="ECO:0000313" key="14">
    <source>
        <dbReference type="Proteomes" id="UP000472264"/>
    </source>
</evidence>
<evidence type="ECO:0000256" key="2">
    <source>
        <dbReference type="ARBA" id="ARBA00004413"/>
    </source>
</evidence>
<evidence type="ECO:0000256" key="7">
    <source>
        <dbReference type="ARBA" id="ARBA00022860"/>
    </source>
</evidence>
<feature type="compositionally biased region" description="Basic and acidic residues" evidence="11">
    <location>
        <begin position="542"/>
        <end position="553"/>
    </location>
</feature>
<dbReference type="SUPFAM" id="SSF53639">
    <property type="entry name" value="AraD/HMP-PK domain-like"/>
    <property type="match status" value="1"/>
</dbReference>
<gene>
    <name evidence="13" type="primary">add2</name>
</gene>
<evidence type="ECO:0000256" key="3">
    <source>
        <dbReference type="ARBA" id="ARBA00006274"/>
    </source>
</evidence>
<dbReference type="GO" id="GO:0005516">
    <property type="term" value="F:calmodulin binding"/>
    <property type="evidence" value="ECO:0007669"/>
    <property type="project" value="UniProtKB-KW"/>
</dbReference>
<keyword evidence="8" id="KW-0472">Membrane</keyword>
<dbReference type="InterPro" id="IPR051017">
    <property type="entry name" value="Aldolase-II_Adducin_sf"/>
</dbReference>
<reference evidence="13" key="3">
    <citation type="submission" date="2025-09" db="UniProtKB">
        <authorList>
            <consortium name="Ensembl"/>
        </authorList>
    </citation>
    <scope>IDENTIFICATION</scope>
</reference>
<keyword evidence="14" id="KW-1185">Reference proteome</keyword>
<dbReference type="Pfam" id="PF00596">
    <property type="entry name" value="Aldolase_II"/>
    <property type="match status" value="1"/>
</dbReference>
<keyword evidence="7" id="KW-0112">Calmodulin-binding</keyword>
<evidence type="ECO:0000259" key="12">
    <source>
        <dbReference type="SMART" id="SM01007"/>
    </source>
</evidence>
<feature type="region of interest" description="Disordered" evidence="11">
    <location>
        <begin position="1"/>
        <end position="43"/>
    </location>
</feature>
<keyword evidence="4" id="KW-1003">Cell membrane</keyword>
<evidence type="ECO:0000256" key="6">
    <source>
        <dbReference type="ARBA" id="ARBA00022553"/>
    </source>
</evidence>
<proteinExistence type="inferred from homology"/>
<sequence>MSKSPTPKGTPVQRSPSDEVPESLPSPQHSTPGSGPQHKKRISSLLQSPSFREELDVMIQEQMKKGGSSSNLWALRQLADFMASHGSPAALPVPPSNMMMVTPINDLHGWEPGSLVKGERLMRCKLASTHRLFDLYGWAQISHTCLTLRVSKEQEHFLVLPDGLAYSEVTGSNLVKVNILGEMVEKGSTNLGVDAEKFNLHSAIYSARPDVRCLLHLHTPATAAVSAMKCGLLPLSHEALLVGDVAYYDYNGVMEEEKDRVELQKSLGPTCKVLVLRNHGIMALGESVEEAFYTIFHIQTACQIQVTALCSAGGEQNLILLDRTTHKPNPAGTVGWAGSTFGPLHKSRIGEHEFEALMRTLDNLGYRTGYAYRFPVLLERSRMRREVEVPATVTAFHQFDDDGVHQALKQNPFAQRQQQERTRWLNTPNTYQKVSQDQASPGHQRTTWLKTEEVTQAGSTSIKIENPNQFVPLFTNPQEVIETRNKIRQQNRQDMKTAGPQSQVLASVITEDGPPSPASPPKVPSEPEPPNPFNQLTDQELEEYRIEVQRKQDGGTNGEEVEIDKESSPTTSPTKCPPPSPPPLSEEAKTDSTGIQNGGEEEKQTTEELEKGMKALSTNDTSSTPAPPPTKPQSGTPEGSPSKSPSKKKKKFKPPSFLKKSKKQKEKAET</sequence>
<feature type="compositionally biased region" description="Basic and acidic residues" evidence="11">
    <location>
        <begin position="600"/>
        <end position="613"/>
    </location>
</feature>
<name>A0A665WYS6_ECHNA</name>
<feature type="compositionally biased region" description="Low complexity" evidence="11">
    <location>
        <begin position="632"/>
        <end position="644"/>
    </location>
</feature>
<reference evidence="13" key="2">
    <citation type="submission" date="2025-08" db="UniProtKB">
        <authorList>
            <consortium name="Ensembl"/>
        </authorList>
    </citation>
    <scope>IDENTIFICATION</scope>
</reference>
<comment type="subcellular location">
    <subcellularLocation>
        <location evidence="2">Cell membrane</location>
        <topology evidence="2">Peripheral membrane protein</topology>
        <orientation evidence="2">Cytoplasmic side</orientation>
    </subcellularLocation>
    <subcellularLocation>
        <location evidence="1">Cytoplasm</location>
        <location evidence="1">Cytoskeleton</location>
    </subcellularLocation>
</comment>
<keyword evidence="10" id="KW-0206">Cytoskeleton</keyword>
<dbReference type="FunFam" id="3.40.225.10:FF:000004">
    <property type="entry name" value="gamma-adducin isoform X1"/>
    <property type="match status" value="1"/>
</dbReference>
<comment type="similarity">
    <text evidence="3">Belongs to the aldolase class II family. Adducin subfamily.</text>
</comment>
<protein>
    <submittedName>
        <fullName evidence="13">Adducin 2 (beta)</fullName>
    </submittedName>
</protein>
<dbReference type="AlphaFoldDB" id="A0A665WYS6"/>
<evidence type="ECO:0000256" key="5">
    <source>
        <dbReference type="ARBA" id="ARBA00022490"/>
    </source>
</evidence>
<evidence type="ECO:0000256" key="8">
    <source>
        <dbReference type="ARBA" id="ARBA00023136"/>
    </source>
</evidence>
<reference evidence="13" key="1">
    <citation type="submission" date="2021-04" db="EMBL/GenBank/DDBJ databases">
        <authorList>
            <consortium name="Wellcome Sanger Institute Data Sharing"/>
        </authorList>
    </citation>
    <scope>NUCLEOTIDE SEQUENCE [LARGE SCALE GENOMIC DNA]</scope>
</reference>
<dbReference type="SMART" id="SM01007">
    <property type="entry name" value="Aldolase_II"/>
    <property type="match status" value="1"/>
</dbReference>
<dbReference type="InterPro" id="IPR001303">
    <property type="entry name" value="Aldolase_II/adducin_N"/>
</dbReference>
<evidence type="ECO:0000256" key="11">
    <source>
        <dbReference type="SAM" id="MobiDB-lite"/>
    </source>
</evidence>
<feature type="compositionally biased region" description="Pro residues" evidence="11">
    <location>
        <begin position="514"/>
        <end position="532"/>
    </location>
</feature>
<evidence type="ECO:0000256" key="4">
    <source>
        <dbReference type="ARBA" id="ARBA00022475"/>
    </source>
</evidence>
<feature type="compositionally biased region" description="Polar residues" evidence="11">
    <location>
        <begin position="25"/>
        <end position="34"/>
    </location>
</feature>
<dbReference type="InterPro" id="IPR036409">
    <property type="entry name" value="Aldolase_II/adducin_N_sf"/>
</dbReference>
<feature type="domain" description="Class II aldolase/adducin N-terminal" evidence="12">
    <location>
        <begin position="124"/>
        <end position="306"/>
    </location>
</feature>
<feature type="compositionally biased region" description="Basic residues" evidence="11">
    <location>
        <begin position="645"/>
        <end position="670"/>
    </location>
</feature>
<evidence type="ECO:0000256" key="1">
    <source>
        <dbReference type="ARBA" id="ARBA00004245"/>
    </source>
</evidence>
<dbReference type="GO" id="GO:0051015">
    <property type="term" value="F:actin filament binding"/>
    <property type="evidence" value="ECO:0007669"/>
    <property type="project" value="TreeGrafter"/>
</dbReference>
<keyword evidence="6" id="KW-0597">Phosphoprotein</keyword>
<feature type="region of interest" description="Disordered" evidence="11">
    <location>
        <begin position="509"/>
        <end position="670"/>
    </location>
</feature>
<dbReference type="PANTHER" id="PTHR10672">
    <property type="entry name" value="ADDUCIN"/>
    <property type="match status" value="1"/>
</dbReference>